<dbReference type="Pfam" id="PF20684">
    <property type="entry name" value="Fung_rhodopsin"/>
    <property type="match status" value="1"/>
</dbReference>
<evidence type="ECO:0000259" key="8">
    <source>
        <dbReference type="Pfam" id="PF20684"/>
    </source>
</evidence>
<dbReference type="InterPro" id="IPR052337">
    <property type="entry name" value="SAT4-like"/>
</dbReference>
<dbReference type="InterPro" id="IPR049326">
    <property type="entry name" value="Rhodopsin_dom_fungi"/>
</dbReference>
<reference evidence="9" key="1">
    <citation type="journal article" date="2023" name="Mol. Phylogenet. Evol.">
        <title>Genome-scale phylogeny and comparative genomics of the fungal order Sordariales.</title>
        <authorList>
            <person name="Hensen N."/>
            <person name="Bonometti L."/>
            <person name="Westerberg I."/>
            <person name="Brannstrom I.O."/>
            <person name="Guillou S."/>
            <person name="Cros-Aarteil S."/>
            <person name="Calhoun S."/>
            <person name="Haridas S."/>
            <person name="Kuo A."/>
            <person name="Mondo S."/>
            <person name="Pangilinan J."/>
            <person name="Riley R."/>
            <person name="LaButti K."/>
            <person name="Andreopoulos B."/>
            <person name="Lipzen A."/>
            <person name="Chen C."/>
            <person name="Yan M."/>
            <person name="Daum C."/>
            <person name="Ng V."/>
            <person name="Clum A."/>
            <person name="Steindorff A."/>
            <person name="Ohm R.A."/>
            <person name="Martin F."/>
            <person name="Silar P."/>
            <person name="Natvig D.O."/>
            <person name="Lalanne C."/>
            <person name="Gautier V."/>
            <person name="Ament-Velasquez S.L."/>
            <person name="Kruys A."/>
            <person name="Hutchinson M.I."/>
            <person name="Powell A.J."/>
            <person name="Barry K."/>
            <person name="Miller A.N."/>
            <person name="Grigoriev I.V."/>
            <person name="Debuchy R."/>
            <person name="Gladieux P."/>
            <person name="Hiltunen Thoren M."/>
            <person name="Johannesson H."/>
        </authorList>
    </citation>
    <scope>NUCLEOTIDE SEQUENCE</scope>
    <source>
        <strain evidence="9">CBS 232.78</strain>
    </source>
</reference>
<gene>
    <name evidence="9" type="ORF">B0H63DRAFT_565659</name>
</gene>
<feature type="transmembrane region" description="Helical" evidence="7">
    <location>
        <begin position="96"/>
        <end position="117"/>
    </location>
</feature>
<feature type="compositionally biased region" description="Polar residues" evidence="6">
    <location>
        <begin position="327"/>
        <end position="341"/>
    </location>
</feature>
<proteinExistence type="inferred from homology"/>
<evidence type="ECO:0000313" key="9">
    <source>
        <dbReference type="EMBL" id="KAK3367756.1"/>
    </source>
</evidence>
<dbReference type="PANTHER" id="PTHR33048">
    <property type="entry name" value="PTH11-LIKE INTEGRAL MEMBRANE PROTEIN (AFU_ORTHOLOGUE AFUA_5G11245)"/>
    <property type="match status" value="1"/>
</dbReference>
<evidence type="ECO:0000256" key="3">
    <source>
        <dbReference type="ARBA" id="ARBA00022989"/>
    </source>
</evidence>
<evidence type="ECO:0000256" key="2">
    <source>
        <dbReference type="ARBA" id="ARBA00022692"/>
    </source>
</evidence>
<feature type="transmembrane region" description="Helical" evidence="7">
    <location>
        <begin position="241"/>
        <end position="262"/>
    </location>
</feature>
<dbReference type="GO" id="GO:0016020">
    <property type="term" value="C:membrane"/>
    <property type="evidence" value="ECO:0007669"/>
    <property type="project" value="UniProtKB-SubCell"/>
</dbReference>
<feature type="transmembrane region" description="Helical" evidence="7">
    <location>
        <begin position="12"/>
        <end position="31"/>
    </location>
</feature>
<dbReference type="AlphaFoldDB" id="A0AAE0K1M8"/>
<feature type="transmembrane region" description="Helical" evidence="7">
    <location>
        <begin position="43"/>
        <end position="65"/>
    </location>
</feature>
<sequence length="382" mass="42959">MDRPNFPLQNFLATIWTTTAIAFVFVAVRLYARSPWGRGRGLYWDDALIAFAYLLFLAWAILWQVRVKSVYYMFPDMSSETHNEDGSIERWFRTLYIAHVLLYTCLTSVKVSLLMFFRRLGSQTQKLKYIWWPVLAYTLAAWVALIVNAEVKCLLSPLDYISNHCSNVDGQRRLELSIQINCALDVSSDFFIMLIPIGLIWKLRMRLARKLALAGLFSLSLITMAMAVVQALGHATRWTTFIWIFAAIEACIAIVISCLSAFPQLFLPAEKPASYTPSATFLNRFRSKQSSKNSRNNLHDLTGTHELFSVVSQAEKSDDISLSAAGNNSQPASLYNNNSHAQPADEHFPPLPSPPAPVAISGQGWYPPSSTRGSERGTSQML</sequence>
<feature type="transmembrane region" description="Helical" evidence="7">
    <location>
        <begin position="129"/>
        <end position="149"/>
    </location>
</feature>
<protein>
    <recommendedName>
        <fullName evidence="8">Rhodopsin domain-containing protein</fullName>
    </recommendedName>
</protein>
<feature type="compositionally biased region" description="Polar residues" evidence="6">
    <location>
        <begin position="368"/>
        <end position="382"/>
    </location>
</feature>
<feature type="transmembrane region" description="Helical" evidence="7">
    <location>
        <begin position="213"/>
        <end position="235"/>
    </location>
</feature>
<comment type="caution">
    <text evidence="9">The sequence shown here is derived from an EMBL/GenBank/DDBJ whole genome shotgun (WGS) entry which is preliminary data.</text>
</comment>
<keyword evidence="4 7" id="KW-0472">Membrane</keyword>
<name>A0AAE0K1M8_9PEZI</name>
<evidence type="ECO:0000256" key="7">
    <source>
        <dbReference type="SAM" id="Phobius"/>
    </source>
</evidence>
<keyword evidence="10" id="KW-1185">Reference proteome</keyword>
<keyword evidence="2 7" id="KW-0812">Transmembrane</keyword>
<dbReference type="EMBL" id="JAULSW010000011">
    <property type="protein sequence ID" value="KAK3367756.1"/>
    <property type="molecule type" value="Genomic_DNA"/>
</dbReference>
<evidence type="ECO:0000313" key="10">
    <source>
        <dbReference type="Proteomes" id="UP001285441"/>
    </source>
</evidence>
<reference evidence="9" key="2">
    <citation type="submission" date="2023-06" db="EMBL/GenBank/DDBJ databases">
        <authorList>
            <consortium name="Lawrence Berkeley National Laboratory"/>
            <person name="Haridas S."/>
            <person name="Hensen N."/>
            <person name="Bonometti L."/>
            <person name="Westerberg I."/>
            <person name="Brannstrom I.O."/>
            <person name="Guillou S."/>
            <person name="Cros-Aarteil S."/>
            <person name="Calhoun S."/>
            <person name="Kuo A."/>
            <person name="Mondo S."/>
            <person name="Pangilinan J."/>
            <person name="Riley R."/>
            <person name="LaButti K."/>
            <person name="Andreopoulos B."/>
            <person name="Lipzen A."/>
            <person name="Chen C."/>
            <person name="Yanf M."/>
            <person name="Daum C."/>
            <person name="Ng V."/>
            <person name="Clum A."/>
            <person name="Steindorff A."/>
            <person name="Ohm R."/>
            <person name="Martin F."/>
            <person name="Silar P."/>
            <person name="Natvig D."/>
            <person name="Lalanne C."/>
            <person name="Gautier V."/>
            <person name="Ament-velasquez S.L."/>
            <person name="Kruys A."/>
            <person name="Hutchinson M.I."/>
            <person name="Powell A.J."/>
            <person name="Barry K."/>
            <person name="Miller A.N."/>
            <person name="Grigoriev I.V."/>
            <person name="Debuchy R."/>
            <person name="Gladieux P."/>
            <person name="Thoren M.H."/>
            <person name="Johannesson H."/>
        </authorList>
    </citation>
    <scope>NUCLEOTIDE SEQUENCE</scope>
    <source>
        <strain evidence="9">CBS 232.78</strain>
    </source>
</reference>
<accession>A0AAE0K1M8</accession>
<keyword evidence="3 7" id="KW-1133">Transmembrane helix</keyword>
<feature type="domain" description="Rhodopsin" evidence="8">
    <location>
        <begin position="29"/>
        <end position="266"/>
    </location>
</feature>
<evidence type="ECO:0000256" key="6">
    <source>
        <dbReference type="SAM" id="MobiDB-lite"/>
    </source>
</evidence>
<evidence type="ECO:0000256" key="5">
    <source>
        <dbReference type="ARBA" id="ARBA00038359"/>
    </source>
</evidence>
<dbReference type="Proteomes" id="UP001285441">
    <property type="component" value="Unassembled WGS sequence"/>
</dbReference>
<comment type="similarity">
    <text evidence="5">Belongs to the SAT4 family.</text>
</comment>
<evidence type="ECO:0000256" key="4">
    <source>
        <dbReference type="ARBA" id="ARBA00023136"/>
    </source>
</evidence>
<feature type="region of interest" description="Disordered" evidence="6">
    <location>
        <begin position="327"/>
        <end position="382"/>
    </location>
</feature>
<evidence type="ECO:0000256" key="1">
    <source>
        <dbReference type="ARBA" id="ARBA00004141"/>
    </source>
</evidence>
<organism evidence="9 10">
    <name type="scientific">Podospora didyma</name>
    <dbReference type="NCBI Taxonomy" id="330526"/>
    <lineage>
        <taxon>Eukaryota</taxon>
        <taxon>Fungi</taxon>
        <taxon>Dikarya</taxon>
        <taxon>Ascomycota</taxon>
        <taxon>Pezizomycotina</taxon>
        <taxon>Sordariomycetes</taxon>
        <taxon>Sordariomycetidae</taxon>
        <taxon>Sordariales</taxon>
        <taxon>Podosporaceae</taxon>
        <taxon>Podospora</taxon>
    </lineage>
</organism>
<dbReference type="PANTHER" id="PTHR33048:SF47">
    <property type="entry name" value="INTEGRAL MEMBRANE PROTEIN-RELATED"/>
    <property type="match status" value="1"/>
</dbReference>
<comment type="subcellular location">
    <subcellularLocation>
        <location evidence="1">Membrane</location>
        <topology evidence="1">Multi-pass membrane protein</topology>
    </subcellularLocation>
</comment>